<sequence length="785" mass="88465">MDEPIDKKTAMIGRDAVNAIVVHYSQTIHLGDHLEAPYYDPLLGNPAQRLSRITALWVAKVTDACTSADPTAIGMNMMDSKAWDSVSRCYTITRREITMSESCSVVLLEYEQLLCHYLDFINGKLNEQANVASSDGTLHYCQKLYPVIFRITSDLLLLTNLERIKFGTVSEGEIVEQNEKKKIMMSNVILPTLLRILQHCVSFYFILYERLSEGDIDEDHKTLIAICSFAALLFCKDQPFIINKMGQKDVIELTSSNLHISELLADDFFAQLTLHHIIFDDELYSPTNVTTDSTYLEELKRCSGLKSFNNSFLDASILNWREAEDATYPMHWLDHTKGIGVRSAISLLQTLGGISMSLGVQDEKENVELMCFRDLILDYVGVELVSRLNKEMFFGRLFKGKSNYQEEKTVERHSFEPSRSLAFNGIIPSKKVSHESDYELQSYTKRDISRKQDSMKVSEDMKDIYGERSLKESQSRMIASIRVLSSIQSGIITEEKISNGLPIAFALIDSIEAHHQAFGAALLYTLLSGDNSNTKSSYSFEMDNRMKNIKEVLDAACRTTSVSLTLYIMFKCSCIVHSYVPRKSKVDVLKHSLSMSLERLHVEARSGPGRKPSELEIVSVMLIGSISPLLHELSTMPDAPCMEVFRLGLSVMLPILRWEADTNAARSIQIMTLMSLVSLMISSHPLVPRHGGKIMSELLSSIGRISRQSQIKKQVQNSLRRDDEDDPRATSTLFVFIHVSSIASIVCGERGNEILSMIENGKYEEVIKTVCSNIRMCSTKLPSRS</sequence>
<name>A0AAD3CHA8_9STRA</name>
<dbReference type="EMBL" id="BLLK01000022">
    <property type="protein sequence ID" value="GFH46087.1"/>
    <property type="molecule type" value="Genomic_DNA"/>
</dbReference>
<dbReference type="Proteomes" id="UP001054902">
    <property type="component" value="Unassembled WGS sequence"/>
</dbReference>
<comment type="caution">
    <text evidence="1">The sequence shown here is derived from an EMBL/GenBank/DDBJ whole genome shotgun (WGS) entry which is preliminary data.</text>
</comment>
<accession>A0AAD3CHA8</accession>
<proteinExistence type="predicted"/>
<organism evidence="1 2">
    <name type="scientific">Chaetoceros tenuissimus</name>
    <dbReference type="NCBI Taxonomy" id="426638"/>
    <lineage>
        <taxon>Eukaryota</taxon>
        <taxon>Sar</taxon>
        <taxon>Stramenopiles</taxon>
        <taxon>Ochrophyta</taxon>
        <taxon>Bacillariophyta</taxon>
        <taxon>Coscinodiscophyceae</taxon>
        <taxon>Chaetocerotophycidae</taxon>
        <taxon>Chaetocerotales</taxon>
        <taxon>Chaetocerotaceae</taxon>
        <taxon>Chaetoceros</taxon>
    </lineage>
</organism>
<dbReference type="AlphaFoldDB" id="A0AAD3CHA8"/>
<protein>
    <submittedName>
        <fullName evidence="1">Uncharacterized protein</fullName>
    </submittedName>
</protein>
<evidence type="ECO:0000313" key="1">
    <source>
        <dbReference type="EMBL" id="GFH46087.1"/>
    </source>
</evidence>
<keyword evidence="2" id="KW-1185">Reference proteome</keyword>
<reference evidence="1 2" key="1">
    <citation type="journal article" date="2021" name="Sci. Rep.">
        <title>The genome of the diatom Chaetoceros tenuissimus carries an ancient integrated fragment of an extant virus.</title>
        <authorList>
            <person name="Hongo Y."/>
            <person name="Kimura K."/>
            <person name="Takaki Y."/>
            <person name="Yoshida Y."/>
            <person name="Baba S."/>
            <person name="Kobayashi G."/>
            <person name="Nagasaki K."/>
            <person name="Hano T."/>
            <person name="Tomaru Y."/>
        </authorList>
    </citation>
    <scope>NUCLEOTIDE SEQUENCE [LARGE SCALE GENOMIC DNA]</scope>
    <source>
        <strain evidence="1 2">NIES-3715</strain>
    </source>
</reference>
<evidence type="ECO:0000313" key="2">
    <source>
        <dbReference type="Proteomes" id="UP001054902"/>
    </source>
</evidence>
<gene>
    <name evidence="1" type="ORF">CTEN210_02561</name>
</gene>